<evidence type="ECO:0000313" key="5">
    <source>
        <dbReference type="Proteomes" id="UP000198925"/>
    </source>
</evidence>
<reference evidence="4 5" key="1">
    <citation type="submission" date="2016-10" db="EMBL/GenBank/DDBJ databases">
        <authorList>
            <person name="de Groot N.N."/>
        </authorList>
    </citation>
    <scope>NUCLEOTIDE SEQUENCE [LARGE SCALE GENOMIC DNA]</scope>
    <source>
        <strain evidence="4 5">CPCC 100156</strain>
    </source>
</reference>
<dbReference type="STRING" id="938405.SAMN02927895_02978"/>
<dbReference type="PANTHER" id="PTHR30137">
    <property type="entry name" value="LUCIFERASE-LIKE MONOOXYGENASE"/>
    <property type="match status" value="1"/>
</dbReference>
<dbReference type="PANTHER" id="PTHR30137:SF8">
    <property type="entry name" value="BLR5498 PROTEIN"/>
    <property type="match status" value="1"/>
</dbReference>
<accession>A0A1G6NI14</accession>
<name>A0A1G6NI14_9PROT</name>
<dbReference type="Gene3D" id="3.20.20.30">
    <property type="entry name" value="Luciferase-like domain"/>
    <property type="match status" value="1"/>
</dbReference>
<evidence type="ECO:0000259" key="3">
    <source>
        <dbReference type="Pfam" id="PF00296"/>
    </source>
</evidence>
<dbReference type="InterPro" id="IPR011251">
    <property type="entry name" value="Luciferase-like_dom"/>
</dbReference>
<keyword evidence="2 4" id="KW-0503">Monooxygenase</keyword>
<protein>
    <submittedName>
        <fullName evidence="4">Flavin-dependent oxidoreductase, luciferase family (Includes alkanesulfonate monooxygenase SsuD and methylene tetrahydromethanopterin reductase)</fullName>
    </submittedName>
</protein>
<dbReference type="SUPFAM" id="SSF51679">
    <property type="entry name" value="Bacterial luciferase-like"/>
    <property type="match status" value="1"/>
</dbReference>
<evidence type="ECO:0000256" key="1">
    <source>
        <dbReference type="ARBA" id="ARBA00023002"/>
    </source>
</evidence>
<dbReference type="InterPro" id="IPR050766">
    <property type="entry name" value="Bact_Lucif_Oxidored"/>
</dbReference>
<keyword evidence="1" id="KW-0560">Oxidoreductase</keyword>
<dbReference type="EMBL" id="FMZX01000002">
    <property type="protein sequence ID" value="SDC67271.1"/>
    <property type="molecule type" value="Genomic_DNA"/>
</dbReference>
<evidence type="ECO:0000313" key="4">
    <source>
        <dbReference type="EMBL" id="SDC67271.1"/>
    </source>
</evidence>
<organism evidence="4 5">
    <name type="scientific">Belnapia rosea</name>
    <dbReference type="NCBI Taxonomy" id="938405"/>
    <lineage>
        <taxon>Bacteria</taxon>
        <taxon>Pseudomonadati</taxon>
        <taxon>Pseudomonadota</taxon>
        <taxon>Alphaproteobacteria</taxon>
        <taxon>Acetobacterales</taxon>
        <taxon>Roseomonadaceae</taxon>
        <taxon>Belnapia</taxon>
    </lineage>
</organism>
<sequence>MHFGQFNLMGYREPGTDLASLYDGAVAQVRAAEAAGFAISWFAEHHFSNYCVCPSPLMMVARCAGETSRIKLGSGVVIVPLYHPSRLLAEIGMVDQMTHGRLVLGIGSGYQPFEFERFEADLAESTPRTIEFMEMLERATASETFSYQGRFHTLPETHIAARPVHGVPEVWVAGDNPDLHRMAARHGHVVMVTPRHYTAEMLARARARFEATYREAGQDPARMRFGALRHMCVTDSQAEAEGFLENIRYQIRLSQSLRHREQHMQGGILLEKPWPGEMSLEDMARHMLVGDAETIAERMVAEVEAAQPCHYLLQFQAGASSTALALRSIEGFATRVRPLLERALGPLESIGVPENLAA</sequence>
<dbReference type="GO" id="GO:0016705">
    <property type="term" value="F:oxidoreductase activity, acting on paired donors, with incorporation or reduction of molecular oxygen"/>
    <property type="evidence" value="ECO:0007669"/>
    <property type="project" value="InterPro"/>
</dbReference>
<dbReference type="AlphaFoldDB" id="A0A1G6NI14"/>
<dbReference type="GO" id="GO:0004497">
    <property type="term" value="F:monooxygenase activity"/>
    <property type="evidence" value="ECO:0007669"/>
    <property type="project" value="UniProtKB-KW"/>
</dbReference>
<evidence type="ECO:0000256" key="2">
    <source>
        <dbReference type="ARBA" id="ARBA00023033"/>
    </source>
</evidence>
<dbReference type="Proteomes" id="UP000198925">
    <property type="component" value="Unassembled WGS sequence"/>
</dbReference>
<keyword evidence="5" id="KW-1185">Reference proteome</keyword>
<dbReference type="RefSeq" id="WP_176849404.1">
    <property type="nucleotide sequence ID" value="NZ_FMXZ01000007.1"/>
</dbReference>
<dbReference type="Pfam" id="PF00296">
    <property type="entry name" value="Bac_luciferase"/>
    <property type="match status" value="1"/>
</dbReference>
<dbReference type="GO" id="GO:0005829">
    <property type="term" value="C:cytosol"/>
    <property type="evidence" value="ECO:0007669"/>
    <property type="project" value="TreeGrafter"/>
</dbReference>
<proteinExistence type="predicted"/>
<gene>
    <name evidence="4" type="ORF">SAMN04487779_100225</name>
</gene>
<dbReference type="InterPro" id="IPR036661">
    <property type="entry name" value="Luciferase-like_sf"/>
</dbReference>
<feature type="domain" description="Luciferase-like" evidence="3">
    <location>
        <begin position="20"/>
        <end position="304"/>
    </location>
</feature>